<protein>
    <submittedName>
        <fullName evidence="3">Cupin 2 conserved barrel domain protein</fullName>
    </submittedName>
</protein>
<accession>W0RMD5</accession>
<evidence type="ECO:0000313" key="3">
    <source>
        <dbReference type="EMBL" id="AHG91480.1"/>
    </source>
</evidence>
<evidence type="ECO:0000256" key="1">
    <source>
        <dbReference type="SAM" id="MobiDB-lite"/>
    </source>
</evidence>
<keyword evidence="4" id="KW-1185">Reference proteome</keyword>
<feature type="domain" description="Cupin type-2" evidence="2">
    <location>
        <begin position="48"/>
        <end position="111"/>
    </location>
</feature>
<evidence type="ECO:0000313" key="4">
    <source>
        <dbReference type="Proteomes" id="UP000019151"/>
    </source>
</evidence>
<dbReference type="InterPro" id="IPR013096">
    <property type="entry name" value="Cupin_2"/>
</dbReference>
<dbReference type="SUPFAM" id="SSF51182">
    <property type="entry name" value="RmlC-like cupins"/>
    <property type="match status" value="1"/>
</dbReference>
<dbReference type="InterPro" id="IPR011051">
    <property type="entry name" value="RmlC_Cupin_sf"/>
</dbReference>
<gene>
    <name evidence="3" type="ORF">J421_3943</name>
</gene>
<dbReference type="KEGG" id="gba:J421_3943"/>
<proteinExistence type="predicted"/>
<sequence length="140" mass="15730">MATTLPPRPSASDQRPTSGRAAVRVVPKPWGHEIIWAHTERYCGKILHITAGHSLSVQYHERKDETVYLLSGEMRYWVGERADALTDQRLKPGDAFRITPGTVHYMEAVTDCDVLEASTPELDDVVRIKDRYGREGTTAP</sequence>
<dbReference type="Proteomes" id="UP000019151">
    <property type="component" value="Chromosome"/>
</dbReference>
<dbReference type="EMBL" id="CP007128">
    <property type="protein sequence ID" value="AHG91480.1"/>
    <property type="molecule type" value="Genomic_DNA"/>
</dbReference>
<dbReference type="AlphaFoldDB" id="W0RMD5"/>
<dbReference type="InParanoid" id="W0RMD5"/>
<dbReference type="Gene3D" id="2.60.120.10">
    <property type="entry name" value="Jelly Rolls"/>
    <property type="match status" value="1"/>
</dbReference>
<dbReference type="STRING" id="861299.J421_3943"/>
<dbReference type="Pfam" id="PF07883">
    <property type="entry name" value="Cupin_2"/>
    <property type="match status" value="1"/>
</dbReference>
<reference evidence="3 4" key="1">
    <citation type="journal article" date="2014" name="Genome Announc.">
        <title>Genome Sequence and Methylome of Soil Bacterium Gemmatirosa kalamazoonensis KBS708T, a Member of the Rarely Cultivated Gemmatimonadetes Phylum.</title>
        <authorList>
            <person name="Debruyn J.M."/>
            <person name="Radosevich M."/>
            <person name="Wommack K.E."/>
            <person name="Polson S.W."/>
            <person name="Hauser L.J."/>
            <person name="Fawaz M.N."/>
            <person name="Korlach J."/>
            <person name="Tsai Y.C."/>
        </authorList>
    </citation>
    <scope>NUCLEOTIDE SEQUENCE [LARGE SCALE GENOMIC DNA]</scope>
    <source>
        <strain evidence="3 4">KBS708</strain>
    </source>
</reference>
<dbReference type="eggNOG" id="COG0662">
    <property type="taxonomic scope" value="Bacteria"/>
</dbReference>
<dbReference type="HOGENOM" id="CLU_035527_4_2_0"/>
<dbReference type="InterPro" id="IPR014710">
    <property type="entry name" value="RmlC-like_jellyroll"/>
</dbReference>
<evidence type="ECO:0000259" key="2">
    <source>
        <dbReference type="Pfam" id="PF07883"/>
    </source>
</evidence>
<name>W0RMD5_9BACT</name>
<organism evidence="3 4">
    <name type="scientific">Gemmatirosa kalamazoonensis</name>
    <dbReference type="NCBI Taxonomy" id="861299"/>
    <lineage>
        <taxon>Bacteria</taxon>
        <taxon>Pseudomonadati</taxon>
        <taxon>Gemmatimonadota</taxon>
        <taxon>Gemmatimonadia</taxon>
        <taxon>Gemmatimonadales</taxon>
        <taxon>Gemmatimonadaceae</taxon>
        <taxon>Gemmatirosa</taxon>
    </lineage>
</organism>
<feature type="region of interest" description="Disordered" evidence="1">
    <location>
        <begin position="1"/>
        <end position="21"/>
    </location>
</feature>